<evidence type="ECO:0000313" key="4">
    <source>
        <dbReference type="Proteomes" id="UP000270616"/>
    </source>
</evidence>
<feature type="transmembrane region" description="Helical" evidence="2">
    <location>
        <begin position="76"/>
        <end position="96"/>
    </location>
</feature>
<dbReference type="Pfam" id="PF13160">
    <property type="entry name" value="DUF3995"/>
    <property type="match status" value="1"/>
</dbReference>
<dbReference type="RefSeq" id="WP_123824769.1">
    <property type="nucleotide sequence ID" value="NZ_RKMF01000005.1"/>
</dbReference>
<feature type="region of interest" description="Disordered" evidence="1">
    <location>
        <begin position="1"/>
        <end position="24"/>
    </location>
</feature>
<dbReference type="OrthoDB" id="3732080at2"/>
<feature type="transmembrane region" description="Helical" evidence="2">
    <location>
        <begin position="31"/>
        <end position="52"/>
    </location>
</feature>
<proteinExistence type="predicted"/>
<sequence length="175" mass="19054">MTYNVRHTPWSASRSWTHDPADSRRPRPQGLAWAIAAAAAGVLHSAASFYWASGGEWLLWTLGERIINSFGDRLGLLYPVAVVKLLAAVVPVWLAVKHWPGALVSRGLCWLGAVVLILWGGLNTIAGGAVLAGIVDPVGGYDRNAMIGHAWLWDPLFLLWGLALMVALLRSRRRS</sequence>
<gene>
    <name evidence="3" type="ORF">EDL96_05335</name>
</gene>
<comment type="caution">
    <text evidence="3">The sequence shown here is derived from an EMBL/GenBank/DDBJ whole genome shotgun (WGS) entry which is preliminary data.</text>
</comment>
<keyword evidence="2" id="KW-0812">Transmembrane</keyword>
<protein>
    <submittedName>
        <fullName evidence="3">DUF3995 domain-containing protein</fullName>
    </submittedName>
</protein>
<keyword evidence="2" id="KW-0472">Membrane</keyword>
<evidence type="ECO:0000256" key="2">
    <source>
        <dbReference type="SAM" id="Phobius"/>
    </source>
</evidence>
<feature type="compositionally biased region" description="Polar residues" evidence="1">
    <location>
        <begin position="1"/>
        <end position="15"/>
    </location>
</feature>
<dbReference type="EMBL" id="RKMF01000005">
    <property type="protein sequence ID" value="ROZ63774.1"/>
    <property type="molecule type" value="Genomic_DNA"/>
</dbReference>
<keyword evidence="4" id="KW-1185">Reference proteome</keyword>
<accession>A0A3N4ACZ2</accession>
<name>A0A3N4ACZ2_9MICC</name>
<dbReference type="InterPro" id="IPR025058">
    <property type="entry name" value="DUF3995"/>
</dbReference>
<evidence type="ECO:0000256" key="1">
    <source>
        <dbReference type="SAM" id="MobiDB-lite"/>
    </source>
</evidence>
<keyword evidence="2" id="KW-1133">Transmembrane helix</keyword>
<dbReference type="AlphaFoldDB" id="A0A3N4ACZ2"/>
<dbReference type="Proteomes" id="UP000270616">
    <property type="component" value="Unassembled WGS sequence"/>
</dbReference>
<feature type="transmembrane region" description="Helical" evidence="2">
    <location>
        <begin position="150"/>
        <end position="169"/>
    </location>
</feature>
<organism evidence="3 4">
    <name type="scientific">Kocuria soli</name>
    <dbReference type="NCBI Taxonomy" id="2485125"/>
    <lineage>
        <taxon>Bacteria</taxon>
        <taxon>Bacillati</taxon>
        <taxon>Actinomycetota</taxon>
        <taxon>Actinomycetes</taxon>
        <taxon>Micrococcales</taxon>
        <taxon>Micrococcaceae</taxon>
        <taxon>Kocuria</taxon>
    </lineage>
</organism>
<reference evidence="3 4" key="1">
    <citation type="submission" date="2018-10" db="EMBL/GenBank/DDBJ databases">
        <title>Kocuria sp. M5W7-7, whole genome shotgun sequence.</title>
        <authorList>
            <person name="Tuo L."/>
        </authorList>
    </citation>
    <scope>NUCLEOTIDE SEQUENCE [LARGE SCALE GENOMIC DNA]</scope>
    <source>
        <strain evidence="3 4">M5W7-7</strain>
    </source>
</reference>
<feature type="transmembrane region" description="Helical" evidence="2">
    <location>
        <begin position="108"/>
        <end position="135"/>
    </location>
</feature>
<evidence type="ECO:0000313" key="3">
    <source>
        <dbReference type="EMBL" id="ROZ63774.1"/>
    </source>
</evidence>